<reference evidence="2 3" key="1">
    <citation type="journal article" date="2016" name="Nat. Commun.">
        <title>Thousands of microbial genomes shed light on interconnected biogeochemical processes in an aquifer system.</title>
        <authorList>
            <person name="Anantharaman K."/>
            <person name="Brown C.T."/>
            <person name="Hug L.A."/>
            <person name="Sharon I."/>
            <person name="Castelle C.J."/>
            <person name="Probst A.J."/>
            <person name="Thomas B.C."/>
            <person name="Singh A."/>
            <person name="Wilkins M.J."/>
            <person name="Karaoz U."/>
            <person name="Brodie E.L."/>
            <person name="Williams K.H."/>
            <person name="Hubbard S.S."/>
            <person name="Banfield J.F."/>
        </authorList>
    </citation>
    <scope>NUCLEOTIDE SEQUENCE [LARGE SCALE GENOMIC DNA]</scope>
</reference>
<accession>A0A1F5I2X6</accession>
<dbReference type="EMBL" id="MFBS01000008">
    <property type="protein sequence ID" value="OGE10619.1"/>
    <property type="molecule type" value="Genomic_DNA"/>
</dbReference>
<feature type="transmembrane region" description="Helical" evidence="1">
    <location>
        <begin position="378"/>
        <end position="397"/>
    </location>
</feature>
<feature type="transmembrane region" description="Helical" evidence="1">
    <location>
        <begin position="306"/>
        <end position="325"/>
    </location>
</feature>
<keyword evidence="1" id="KW-0812">Transmembrane</keyword>
<evidence type="ECO:0000313" key="2">
    <source>
        <dbReference type="EMBL" id="OGE10619.1"/>
    </source>
</evidence>
<feature type="transmembrane region" description="Helical" evidence="1">
    <location>
        <begin position="205"/>
        <end position="225"/>
    </location>
</feature>
<proteinExistence type="predicted"/>
<evidence type="ECO:0008006" key="4">
    <source>
        <dbReference type="Google" id="ProtNLM"/>
    </source>
</evidence>
<feature type="transmembrane region" description="Helical" evidence="1">
    <location>
        <begin position="7"/>
        <end position="28"/>
    </location>
</feature>
<dbReference type="AlphaFoldDB" id="A0A1F5I2X6"/>
<comment type="caution">
    <text evidence="2">The sequence shown here is derived from an EMBL/GenBank/DDBJ whole genome shotgun (WGS) entry which is preliminary data.</text>
</comment>
<feature type="transmembrane region" description="Helical" evidence="1">
    <location>
        <begin position="337"/>
        <end position="358"/>
    </location>
</feature>
<sequence length="545" mass="62486">MKLTKLFQIFTSILPYFAVFFASLFHPYDNDLGWYLKYGEYFIKNHQILRENIFSSQMADFKWVNHSWGTDLISYLTFDNFGFLGLSILAAVVVTATFYFFAKASKLDLFEKALIFPALIYFLSPLNSVSFRGQLLSLLFLGILSYILFEQSHVHGTERDVVENYSSNDQKTSRFAHIRSLSRRVNGFYLLPFLFALWSNIHGQFILGLAVFAIWIAATVGADIFDNGFFGKVFQSTRPGLGSGSARLRPGLKLRNLLVVFIVSAFAVLVNPFGFGVYQEAVKHFGNPLEAYISEWVPFKMLSIPWWGQVLAGLGIFFGIIFLFFSEKIKEKLPEISIASVLYLISFSVRRFVWPMYYFSIPLIAPVANFLKPESKKYANIAAGTIFVTYIALTFLIDNPVKRIQNMSWQSYCAINIHCSDGAINHLNSILDPNLLDVLDPEGLRPERAKLLTYYGWGGYIIANYPEIKPSVDGRMTLWRDETGFSAFEEYFAYEQNQNDIDKSPYDVVLMSPQKPLYKRLEKLVSEDKWQKVYEDKFAGVFVKK</sequence>
<keyword evidence="1" id="KW-1133">Transmembrane helix</keyword>
<keyword evidence="1" id="KW-0472">Membrane</keyword>
<feature type="transmembrane region" description="Helical" evidence="1">
    <location>
        <begin position="81"/>
        <end position="102"/>
    </location>
</feature>
<feature type="transmembrane region" description="Helical" evidence="1">
    <location>
        <begin position="257"/>
        <end position="278"/>
    </location>
</feature>
<organism evidence="2 3">
    <name type="scientific">Candidatus Curtissbacteria bacterium RIFCSPLOWO2_01_FULL_42_26</name>
    <dbReference type="NCBI Taxonomy" id="1797729"/>
    <lineage>
        <taxon>Bacteria</taxon>
        <taxon>Candidatus Curtissiibacteriota</taxon>
    </lineage>
</organism>
<gene>
    <name evidence="2" type="ORF">A3A60_02895</name>
</gene>
<name>A0A1F5I2X6_9BACT</name>
<feature type="transmembrane region" description="Helical" evidence="1">
    <location>
        <begin position="109"/>
        <end position="126"/>
    </location>
</feature>
<evidence type="ECO:0000256" key="1">
    <source>
        <dbReference type="SAM" id="Phobius"/>
    </source>
</evidence>
<dbReference type="STRING" id="1797729.A3A60_02895"/>
<protein>
    <recommendedName>
        <fullName evidence="4">Glycosyltransferase RgtA/B/C/D-like domain-containing protein</fullName>
    </recommendedName>
</protein>
<evidence type="ECO:0000313" key="3">
    <source>
        <dbReference type="Proteomes" id="UP000179227"/>
    </source>
</evidence>
<dbReference type="Proteomes" id="UP000179227">
    <property type="component" value="Unassembled WGS sequence"/>
</dbReference>